<evidence type="ECO:0000313" key="2">
    <source>
        <dbReference type="EMBL" id="KAJ7104457.1"/>
    </source>
</evidence>
<comment type="caution">
    <text evidence="2">The sequence shown here is derived from an EMBL/GenBank/DDBJ whole genome shotgun (WGS) entry which is preliminary data.</text>
</comment>
<accession>A0AAD6XYH9</accession>
<dbReference type="Proteomes" id="UP001222325">
    <property type="component" value="Unassembled WGS sequence"/>
</dbReference>
<reference evidence="2" key="1">
    <citation type="submission" date="2023-03" db="EMBL/GenBank/DDBJ databases">
        <title>Massive genome expansion in bonnet fungi (Mycena s.s.) driven by repeated elements and novel gene families across ecological guilds.</title>
        <authorList>
            <consortium name="Lawrence Berkeley National Laboratory"/>
            <person name="Harder C.B."/>
            <person name="Miyauchi S."/>
            <person name="Viragh M."/>
            <person name="Kuo A."/>
            <person name="Thoen E."/>
            <person name="Andreopoulos B."/>
            <person name="Lu D."/>
            <person name="Skrede I."/>
            <person name="Drula E."/>
            <person name="Henrissat B."/>
            <person name="Morin E."/>
            <person name="Kohler A."/>
            <person name="Barry K."/>
            <person name="LaButti K."/>
            <person name="Morin E."/>
            <person name="Salamov A."/>
            <person name="Lipzen A."/>
            <person name="Mereny Z."/>
            <person name="Hegedus B."/>
            <person name="Baldrian P."/>
            <person name="Stursova M."/>
            <person name="Weitz H."/>
            <person name="Taylor A."/>
            <person name="Grigoriev I.V."/>
            <person name="Nagy L.G."/>
            <person name="Martin F."/>
            <person name="Kauserud H."/>
        </authorList>
    </citation>
    <scope>NUCLEOTIDE SEQUENCE</scope>
    <source>
        <strain evidence="2">CBHHK173m</strain>
    </source>
</reference>
<evidence type="ECO:0000256" key="1">
    <source>
        <dbReference type="SAM" id="MobiDB-lite"/>
    </source>
</evidence>
<proteinExistence type="predicted"/>
<organism evidence="2 3">
    <name type="scientific">Mycena belliarum</name>
    <dbReference type="NCBI Taxonomy" id="1033014"/>
    <lineage>
        <taxon>Eukaryota</taxon>
        <taxon>Fungi</taxon>
        <taxon>Dikarya</taxon>
        <taxon>Basidiomycota</taxon>
        <taxon>Agaricomycotina</taxon>
        <taxon>Agaricomycetes</taxon>
        <taxon>Agaricomycetidae</taxon>
        <taxon>Agaricales</taxon>
        <taxon>Marasmiineae</taxon>
        <taxon>Mycenaceae</taxon>
        <taxon>Mycena</taxon>
    </lineage>
</organism>
<gene>
    <name evidence="2" type="ORF">B0H15DRAFT_942441</name>
</gene>
<evidence type="ECO:0000313" key="3">
    <source>
        <dbReference type="Proteomes" id="UP001222325"/>
    </source>
</evidence>
<keyword evidence="3" id="KW-1185">Reference proteome</keyword>
<protein>
    <submittedName>
        <fullName evidence="2">Uncharacterized protein</fullName>
    </submittedName>
</protein>
<dbReference type="AlphaFoldDB" id="A0AAD6XYH9"/>
<sequence>MELAGPSAVGWAPYVAASPTPGRPVARTSQKGASAGVTNAARVLPCLEDALSRRWADLQDATRRSFTPAQKFDEKKGFQCNAYAHADCMRGPASRRRSREVVFFAEERPQHWGVGCKWAPMRKAA</sequence>
<name>A0AAD6XYH9_9AGAR</name>
<feature type="region of interest" description="Disordered" evidence="1">
    <location>
        <begin position="15"/>
        <end position="34"/>
    </location>
</feature>
<dbReference type="EMBL" id="JARJCN010000001">
    <property type="protein sequence ID" value="KAJ7104457.1"/>
    <property type="molecule type" value="Genomic_DNA"/>
</dbReference>